<dbReference type="Proteomes" id="UP000828390">
    <property type="component" value="Unassembled WGS sequence"/>
</dbReference>
<dbReference type="AlphaFoldDB" id="A0A9D4S5A1"/>
<protein>
    <submittedName>
        <fullName evidence="1">Uncharacterized protein</fullName>
    </submittedName>
</protein>
<reference evidence="1" key="1">
    <citation type="journal article" date="2019" name="bioRxiv">
        <title>The Genome of the Zebra Mussel, Dreissena polymorpha: A Resource for Invasive Species Research.</title>
        <authorList>
            <person name="McCartney M.A."/>
            <person name="Auch B."/>
            <person name="Kono T."/>
            <person name="Mallez S."/>
            <person name="Zhang Y."/>
            <person name="Obille A."/>
            <person name="Becker A."/>
            <person name="Abrahante J.E."/>
            <person name="Garbe J."/>
            <person name="Badalamenti J.P."/>
            <person name="Herman A."/>
            <person name="Mangelson H."/>
            <person name="Liachko I."/>
            <person name="Sullivan S."/>
            <person name="Sone E.D."/>
            <person name="Koren S."/>
            <person name="Silverstein K.A.T."/>
            <person name="Beckman K.B."/>
            <person name="Gohl D.M."/>
        </authorList>
    </citation>
    <scope>NUCLEOTIDE SEQUENCE</scope>
    <source>
        <strain evidence="1">Duluth1</strain>
        <tissue evidence="1">Whole animal</tissue>
    </source>
</reference>
<accession>A0A9D4S5A1</accession>
<name>A0A9D4S5A1_DREPO</name>
<organism evidence="1 2">
    <name type="scientific">Dreissena polymorpha</name>
    <name type="common">Zebra mussel</name>
    <name type="synonym">Mytilus polymorpha</name>
    <dbReference type="NCBI Taxonomy" id="45954"/>
    <lineage>
        <taxon>Eukaryota</taxon>
        <taxon>Metazoa</taxon>
        <taxon>Spiralia</taxon>
        <taxon>Lophotrochozoa</taxon>
        <taxon>Mollusca</taxon>
        <taxon>Bivalvia</taxon>
        <taxon>Autobranchia</taxon>
        <taxon>Heteroconchia</taxon>
        <taxon>Euheterodonta</taxon>
        <taxon>Imparidentia</taxon>
        <taxon>Neoheterodontei</taxon>
        <taxon>Myida</taxon>
        <taxon>Dreissenoidea</taxon>
        <taxon>Dreissenidae</taxon>
        <taxon>Dreissena</taxon>
    </lineage>
</organism>
<comment type="caution">
    <text evidence="1">The sequence shown here is derived from an EMBL/GenBank/DDBJ whole genome shotgun (WGS) entry which is preliminary data.</text>
</comment>
<gene>
    <name evidence="1" type="ORF">DPMN_015209</name>
</gene>
<evidence type="ECO:0000313" key="2">
    <source>
        <dbReference type="Proteomes" id="UP000828390"/>
    </source>
</evidence>
<dbReference type="PROSITE" id="PS51257">
    <property type="entry name" value="PROKAR_LIPOPROTEIN"/>
    <property type="match status" value="1"/>
</dbReference>
<proteinExistence type="predicted"/>
<evidence type="ECO:0000313" key="1">
    <source>
        <dbReference type="EMBL" id="KAH3891120.1"/>
    </source>
</evidence>
<keyword evidence="2" id="KW-1185">Reference proteome</keyword>
<sequence length="188" mass="21234">MVIRQRLQRYSLTCRSQWCNGYGVHLATGCHGFDPHRVSVLKITHKDTKYWKTETDPRAFKSAIGFRCNRAKINRFKPNISDNCTDTMTNLCSVEARNITAPIWPCKSNIGISRSEKLSSDIGISSQNISLISCALLMWQLSYIGWTRLVLVRITIANRSSSRQGVVGIVSAYRPGGHGFVIRCRRVL</sequence>
<reference evidence="1" key="2">
    <citation type="submission" date="2020-11" db="EMBL/GenBank/DDBJ databases">
        <authorList>
            <person name="McCartney M.A."/>
            <person name="Auch B."/>
            <person name="Kono T."/>
            <person name="Mallez S."/>
            <person name="Becker A."/>
            <person name="Gohl D.M."/>
            <person name="Silverstein K.A.T."/>
            <person name="Koren S."/>
            <person name="Bechman K.B."/>
            <person name="Herman A."/>
            <person name="Abrahante J.E."/>
            <person name="Garbe J."/>
        </authorList>
    </citation>
    <scope>NUCLEOTIDE SEQUENCE</scope>
    <source>
        <strain evidence="1">Duluth1</strain>
        <tissue evidence="1">Whole animal</tissue>
    </source>
</reference>
<dbReference type="EMBL" id="JAIWYP010000001">
    <property type="protein sequence ID" value="KAH3891120.1"/>
    <property type="molecule type" value="Genomic_DNA"/>
</dbReference>